<proteinExistence type="predicted"/>
<keyword evidence="2" id="KW-1185">Reference proteome</keyword>
<sequence length="75" mass="8126">MSEAEMLYLEAMIPELAAAAFRLAEAEALMTAGKVVKAVNGKVIELYADGSTRVLKEIEPPMPVTPGTKRYRKAS</sequence>
<dbReference type="EMBL" id="CP063982">
    <property type="protein sequence ID" value="UOD51538.1"/>
    <property type="molecule type" value="Genomic_DNA"/>
</dbReference>
<protein>
    <submittedName>
        <fullName evidence="1">Uncharacterized protein</fullName>
    </submittedName>
</protein>
<gene>
    <name evidence="1" type="ORF">DHf2319_03270</name>
</gene>
<organism evidence="1 2">
    <name type="scientific">Orrella daihaiensis</name>
    <dbReference type="NCBI Taxonomy" id="2782176"/>
    <lineage>
        <taxon>Bacteria</taxon>
        <taxon>Pseudomonadati</taxon>
        <taxon>Pseudomonadota</taxon>
        <taxon>Betaproteobacteria</taxon>
        <taxon>Burkholderiales</taxon>
        <taxon>Alcaligenaceae</taxon>
        <taxon>Orrella</taxon>
    </lineage>
</organism>
<evidence type="ECO:0000313" key="1">
    <source>
        <dbReference type="EMBL" id="UOD51538.1"/>
    </source>
</evidence>
<accession>A0ABY4AMN1</accession>
<reference evidence="1 2" key="1">
    <citation type="submission" date="2020-11" db="EMBL/GenBank/DDBJ databases">
        <title>Algicoccus daihaiensis sp.nov., isolated from Daihai Lake in Inner Mongolia.</title>
        <authorList>
            <person name="Kai J."/>
        </authorList>
    </citation>
    <scope>NUCLEOTIDE SEQUENCE [LARGE SCALE GENOMIC DNA]</scope>
    <source>
        <strain evidence="2">f23</strain>
    </source>
</reference>
<name>A0ABY4AMN1_9BURK</name>
<dbReference type="Proteomes" id="UP000831607">
    <property type="component" value="Chromosome"/>
</dbReference>
<evidence type="ECO:0000313" key="2">
    <source>
        <dbReference type="Proteomes" id="UP000831607"/>
    </source>
</evidence>